<name>A0A6M1TXU5_9RHOB</name>
<proteinExistence type="predicted"/>
<comment type="caution">
    <text evidence="1">The sequence shown here is derived from an EMBL/GenBank/DDBJ whole genome shotgun (WGS) entry which is preliminary data.</text>
</comment>
<sequence length="60" mass="6339">MIRALHSPTGGVRKTTFAFDLAVELSGRVEGSAGQTRKTFGMMPRNLLGRGFSVAEGALS</sequence>
<dbReference type="Proteomes" id="UP000474758">
    <property type="component" value="Unassembled WGS sequence"/>
</dbReference>
<evidence type="ECO:0000313" key="2">
    <source>
        <dbReference type="Proteomes" id="UP000474758"/>
    </source>
</evidence>
<reference evidence="1 2" key="1">
    <citation type="submission" date="2020-02" db="EMBL/GenBank/DDBJ databases">
        <title>Rhodobacter translucens sp. nov., a novel bacterium isolated from activated sludge.</title>
        <authorList>
            <person name="Liu J."/>
        </authorList>
    </citation>
    <scope>NUCLEOTIDE SEQUENCE [LARGE SCALE GENOMIC DNA]</scope>
    <source>
        <strain evidence="1 2">HX-7-19</strain>
    </source>
</reference>
<protein>
    <submittedName>
        <fullName evidence="1">Uncharacterized protein</fullName>
    </submittedName>
</protein>
<keyword evidence="2" id="KW-1185">Reference proteome</keyword>
<dbReference type="AlphaFoldDB" id="A0A6M1TXU5"/>
<gene>
    <name evidence="1" type="ORF">G5V65_19180</name>
</gene>
<accession>A0A6M1TXU5</accession>
<organism evidence="1 2">
    <name type="scientific">Paragemmobacter kunshanensis</name>
    <dbReference type="NCBI Taxonomy" id="2583234"/>
    <lineage>
        <taxon>Bacteria</taxon>
        <taxon>Pseudomonadati</taxon>
        <taxon>Pseudomonadota</taxon>
        <taxon>Alphaproteobacteria</taxon>
        <taxon>Rhodobacterales</taxon>
        <taxon>Paracoccaceae</taxon>
        <taxon>Paragemmobacter</taxon>
    </lineage>
</organism>
<dbReference type="EMBL" id="JAALFE010000028">
    <property type="protein sequence ID" value="NGQ93020.1"/>
    <property type="molecule type" value="Genomic_DNA"/>
</dbReference>
<dbReference type="RefSeq" id="WP_165053494.1">
    <property type="nucleotide sequence ID" value="NZ_JAALFE010000028.1"/>
</dbReference>
<evidence type="ECO:0000313" key="1">
    <source>
        <dbReference type="EMBL" id="NGQ93020.1"/>
    </source>
</evidence>